<keyword evidence="7" id="KW-1185">Reference proteome</keyword>
<feature type="compositionally biased region" description="Low complexity" evidence="5">
    <location>
        <begin position="28"/>
        <end position="37"/>
    </location>
</feature>
<evidence type="ECO:0000256" key="4">
    <source>
        <dbReference type="ARBA" id="ARBA00031637"/>
    </source>
</evidence>
<feature type="compositionally biased region" description="Basic residues" evidence="5">
    <location>
        <begin position="441"/>
        <end position="454"/>
    </location>
</feature>
<dbReference type="InterPro" id="IPR012341">
    <property type="entry name" value="6hp_glycosidase-like_sf"/>
</dbReference>
<dbReference type="EC" id="3.2.1.28" evidence="2"/>
<feature type="region of interest" description="Disordered" evidence="5">
    <location>
        <begin position="429"/>
        <end position="519"/>
    </location>
</feature>
<feature type="compositionally biased region" description="Basic residues" evidence="5">
    <location>
        <begin position="481"/>
        <end position="495"/>
    </location>
</feature>
<name>A0A1X6PCD9_PORUM</name>
<dbReference type="SUPFAM" id="SSF48208">
    <property type="entry name" value="Six-hairpin glycosidases"/>
    <property type="match status" value="1"/>
</dbReference>
<evidence type="ECO:0000256" key="3">
    <source>
        <dbReference type="ARBA" id="ARBA00030473"/>
    </source>
</evidence>
<feature type="compositionally biased region" description="Pro residues" evidence="5">
    <location>
        <begin position="109"/>
        <end position="123"/>
    </location>
</feature>
<evidence type="ECO:0000256" key="5">
    <source>
        <dbReference type="SAM" id="MobiDB-lite"/>
    </source>
</evidence>
<dbReference type="Gene3D" id="1.50.10.10">
    <property type="match status" value="1"/>
</dbReference>
<dbReference type="PANTHER" id="PTHR23403:SF1">
    <property type="entry name" value="TREHALASE"/>
    <property type="match status" value="1"/>
</dbReference>
<feature type="compositionally biased region" description="Low complexity" evidence="5">
    <location>
        <begin position="78"/>
        <end position="88"/>
    </location>
</feature>
<dbReference type="AlphaFoldDB" id="A0A1X6PCD9"/>
<dbReference type="PANTHER" id="PTHR23403">
    <property type="entry name" value="TREHALASE"/>
    <property type="match status" value="1"/>
</dbReference>
<dbReference type="OrthoDB" id="3542292at2759"/>
<evidence type="ECO:0000313" key="7">
    <source>
        <dbReference type="Proteomes" id="UP000218209"/>
    </source>
</evidence>
<reference evidence="6 7" key="1">
    <citation type="submission" date="2017-03" db="EMBL/GenBank/DDBJ databases">
        <title>WGS assembly of Porphyra umbilicalis.</title>
        <authorList>
            <person name="Brawley S.H."/>
            <person name="Blouin N.A."/>
            <person name="Ficko-Blean E."/>
            <person name="Wheeler G.L."/>
            <person name="Lohr M."/>
            <person name="Goodson H.V."/>
            <person name="Jenkins J.W."/>
            <person name="Blaby-Haas C.E."/>
            <person name="Helliwell K.E."/>
            <person name="Chan C."/>
            <person name="Marriage T."/>
            <person name="Bhattacharya D."/>
            <person name="Klein A.S."/>
            <person name="Badis Y."/>
            <person name="Brodie J."/>
            <person name="Cao Y."/>
            <person name="Collen J."/>
            <person name="Dittami S.M."/>
            <person name="Gachon C.M."/>
            <person name="Green B.R."/>
            <person name="Karpowicz S."/>
            <person name="Kim J.W."/>
            <person name="Kudahl U."/>
            <person name="Lin S."/>
            <person name="Michel G."/>
            <person name="Mittag M."/>
            <person name="Olson B.J."/>
            <person name="Pangilinan J."/>
            <person name="Peng Y."/>
            <person name="Qiu H."/>
            <person name="Shu S."/>
            <person name="Singer J.T."/>
            <person name="Smith A.G."/>
            <person name="Sprecher B.N."/>
            <person name="Wagner V."/>
            <person name="Wang W."/>
            <person name="Wang Z.-Y."/>
            <person name="Yan J."/>
            <person name="Yarish C."/>
            <person name="Zoeuner-Riek S."/>
            <person name="Zhuang Y."/>
            <person name="Zou Y."/>
            <person name="Lindquist E.A."/>
            <person name="Grimwood J."/>
            <person name="Barry K."/>
            <person name="Rokhsar D.S."/>
            <person name="Schmutz J."/>
            <person name="Stiller J.W."/>
            <person name="Grossman A.R."/>
            <person name="Prochnik S.E."/>
        </authorList>
    </citation>
    <scope>NUCLEOTIDE SEQUENCE [LARGE SCALE GENOMIC DNA]</scope>
    <source>
        <strain evidence="6">4086291</strain>
    </source>
</reference>
<dbReference type="GO" id="GO:0005993">
    <property type="term" value="P:trehalose catabolic process"/>
    <property type="evidence" value="ECO:0007669"/>
    <property type="project" value="TreeGrafter"/>
</dbReference>
<protein>
    <recommendedName>
        <fullName evidence="2">alpha,alpha-trehalase</fullName>
        <ecNumber evidence="2">3.2.1.28</ecNumber>
    </recommendedName>
    <alternativeName>
        <fullName evidence="3">Alpha,alpha-trehalase</fullName>
    </alternativeName>
    <alternativeName>
        <fullName evidence="4">Alpha,alpha-trehalose glucohydrolase</fullName>
    </alternativeName>
</protein>
<sequence>MTDVGSHPRLPRAGPSSLPPRRRRRHAAVPPAVRGGSRPPPPPRAVWAPPTRYNGTPPPTFPSAAVYTHPTFLAAAAADRAAAAAAHAADPRSTPPPPTPKITSIAPCGSPPRPPSRRSPPPRPTRRRPPPRCGRCSTPPWPPTSSPARPRPRRGAPRTPPPPPPPHLPLPAAALWTDLAARWPALCRVTAPAVAAAPGQSSCLPLPHPCFVPGGRFREVYYWDTLWVVHGLLGAGLAAAARAAVDNWTHLVRVVGHAPNGGRVYFLGRSQPPVLAEMVWAVVWAAARSARGGEVPAVDASDGGGAEPDVVAAAAALSAADLDWLRATLPALDAEYRWFMTHRAVRLVVSAGGGDGAAPPALATAADTDAAVAARGRRVVTLNAYGAQGGAAVAAATADAAPRPEAYPADTRLGGQLLAQLRAGAAAAAAAAEGGRGGRGATRRRRRTRPRPPPRRGGSGKCTATWLPGRRVGGITAPAGCRRRSRGGRRARRRPVAAAKTAAATATAATTATGRRTLA</sequence>
<evidence type="ECO:0000313" key="6">
    <source>
        <dbReference type="EMBL" id="OSX78541.1"/>
    </source>
</evidence>
<feature type="compositionally biased region" description="Low complexity" evidence="5">
    <location>
        <begin position="496"/>
        <end position="519"/>
    </location>
</feature>
<evidence type="ECO:0000256" key="1">
    <source>
        <dbReference type="ARBA" id="ARBA00005615"/>
    </source>
</evidence>
<organism evidence="6 7">
    <name type="scientific">Porphyra umbilicalis</name>
    <name type="common">Purple laver</name>
    <name type="synonym">Red alga</name>
    <dbReference type="NCBI Taxonomy" id="2786"/>
    <lineage>
        <taxon>Eukaryota</taxon>
        <taxon>Rhodophyta</taxon>
        <taxon>Bangiophyceae</taxon>
        <taxon>Bangiales</taxon>
        <taxon>Bangiaceae</taxon>
        <taxon>Porphyra</taxon>
    </lineage>
</organism>
<accession>A0A1X6PCD9</accession>
<evidence type="ECO:0000256" key="2">
    <source>
        <dbReference type="ARBA" id="ARBA00012757"/>
    </source>
</evidence>
<dbReference type="InterPro" id="IPR001661">
    <property type="entry name" value="Glyco_hydro_37"/>
</dbReference>
<feature type="region of interest" description="Disordered" evidence="5">
    <location>
        <begin position="78"/>
        <end position="170"/>
    </location>
</feature>
<dbReference type="Proteomes" id="UP000218209">
    <property type="component" value="Unassembled WGS sequence"/>
</dbReference>
<gene>
    <name evidence="6" type="ORF">BU14_0106s0007</name>
</gene>
<dbReference type="EMBL" id="KV918810">
    <property type="protein sequence ID" value="OSX78541.1"/>
    <property type="molecule type" value="Genomic_DNA"/>
</dbReference>
<comment type="similarity">
    <text evidence="1">Belongs to the glycosyl hydrolase 37 family.</text>
</comment>
<dbReference type="GO" id="GO:0004555">
    <property type="term" value="F:alpha,alpha-trehalase activity"/>
    <property type="evidence" value="ECO:0007669"/>
    <property type="project" value="UniProtKB-EC"/>
</dbReference>
<dbReference type="InterPro" id="IPR008928">
    <property type="entry name" value="6-hairpin_glycosidase_sf"/>
</dbReference>
<feature type="region of interest" description="Disordered" evidence="5">
    <location>
        <begin position="1"/>
        <end position="65"/>
    </location>
</feature>
<dbReference type="Pfam" id="PF01204">
    <property type="entry name" value="Trehalase"/>
    <property type="match status" value="1"/>
</dbReference>
<feature type="compositionally biased region" description="Pro residues" evidence="5">
    <location>
        <begin position="158"/>
        <end position="169"/>
    </location>
</feature>
<proteinExistence type="inferred from homology"/>